<dbReference type="InterPro" id="IPR001387">
    <property type="entry name" value="Cro/C1-type_HTH"/>
</dbReference>
<dbReference type="GO" id="GO:0003677">
    <property type="term" value="F:DNA binding"/>
    <property type="evidence" value="ECO:0007669"/>
    <property type="project" value="UniProtKB-KW"/>
</dbReference>
<feature type="compositionally biased region" description="Basic residues" evidence="2">
    <location>
        <begin position="94"/>
        <end position="105"/>
    </location>
</feature>
<organism evidence="4 5">
    <name type="scientific">Nocardia coubleae</name>
    <dbReference type="NCBI Taxonomy" id="356147"/>
    <lineage>
        <taxon>Bacteria</taxon>
        <taxon>Bacillati</taxon>
        <taxon>Actinomycetota</taxon>
        <taxon>Actinomycetes</taxon>
        <taxon>Mycobacteriales</taxon>
        <taxon>Nocardiaceae</taxon>
        <taxon>Nocardia</taxon>
    </lineage>
</organism>
<protein>
    <submittedName>
        <fullName evidence="4">Helix-turn-helix transcriptional regulator</fullName>
    </submittedName>
</protein>
<dbReference type="InterPro" id="IPR050807">
    <property type="entry name" value="TransReg_Diox_bact_type"/>
</dbReference>
<evidence type="ECO:0000259" key="3">
    <source>
        <dbReference type="PROSITE" id="PS50943"/>
    </source>
</evidence>
<feature type="domain" description="HTH cro/C1-type" evidence="3">
    <location>
        <begin position="14"/>
        <end position="68"/>
    </location>
</feature>
<reference evidence="4 5" key="1">
    <citation type="submission" date="2020-04" db="EMBL/GenBank/DDBJ databases">
        <title>MicrobeNet Type strains.</title>
        <authorList>
            <person name="Nicholson A.C."/>
        </authorList>
    </citation>
    <scope>NUCLEOTIDE SEQUENCE [LARGE SCALE GENOMIC DNA]</scope>
    <source>
        <strain evidence="4 5">DSM 44960</strain>
    </source>
</reference>
<dbReference type="AlphaFoldDB" id="A0A846W616"/>
<name>A0A846W616_9NOCA</name>
<dbReference type="Gene3D" id="1.10.260.40">
    <property type="entry name" value="lambda repressor-like DNA-binding domains"/>
    <property type="match status" value="1"/>
</dbReference>
<evidence type="ECO:0000256" key="2">
    <source>
        <dbReference type="SAM" id="MobiDB-lite"/>
    </source>
</evidence>
<sequence length="105" mass="11425">MRTGDEWARVGATIRALRRLSGVSQQELAEQVEISSSHLSNIENGRRACSPTLAQRMAGVFAVDPKAIMTAAASVDDPPKGAFGRRPIISPRRATARPRPPLHRK</sequence>
<evidence type="ECO:0000313" key="5">
    <source>
        <dbReference type="Proteomes" id="UP000572007"/>
    </source>
</evidence>
<dbReference type="PANTHER" id="PTHR46797">
    <property type="entry name" value="HTH-TYPE TRANSCRIPTIONAL REGULATOR"/>
    <property type="match status" value="1"/>
</dbReference>
<dbReference type="PANTHER" id="PTHR46797:SF1">
    <property type="entry name" value="METHYLPHOSPHONATE SYNTHASE"/>
    <property type="match status" value="1"/>
</dbReference>
<dbReference type="SMART" id="SM00530">
    <property type="entry name" value="HTH_XRE"/>
    <property type="match status" value="1"/>
</dbReference>
<keyword evidence="5" id="KW-1185">Reference proteome</keyword>
<proteinExistence type="predicted"/>
<dbReference type="EMBL" id="JAAXOM010000003">
    <property type="protein sequence ID" value="NKX88176.1"/>
    <property type="molecule type" value="Genomic_DNA"/>
</dbReference>
<accession>A0A846W616</accession>
<dbReference type="CDD" id="cd00093">
    <property type="entry name" value="HTH_XRE"/>
    <property type="match status" value="1"/>
</dbReference>
<gene>
    <name evidence="4" type="ORF">HGA10_12745</name>
</gene>
<dbReference type="PROSITE" id="PS50943">
    <property type="entry name" value="HTH_CROC1"/>
    <property type="match status" value="1"/>
</dbReference>
<dbReference type="GO" id="GO:0003700">
    <property type="term" value="F:DNA-binding transcription factor activity"/>
    <property type="evidence" value="ECO:0007669"/>
    <property type="project" value="TreeGrafter"/>
</dbReference>
<dbReference type="InterPro" id="IPR010982">
    <property type="entry name" value="Lambda_DNA-bd_dom_sf"/>
</dbReference>
<evidence type="ECO:0000256" key="1">
    <source>
        <dbReference type="ARBA" id="ARBA00023125"/>
    </source>
</evidence>
<feature type="region of interest" description="Disordered" evidence="2">
    <location>
        <begin position="75"/>
        <end position="105"/>
    </location>
</feature>
<dbReference type="Proteomes" id="UP000572007">
    <property type="component" value="Unassembled WGS sequence"/>
</dbReference>
<dbReference type="RefSeq" id="WP_084456653.1">
    <property type="nucleotide sequence ID" value="NZ_JAAXOM010000003.1"/>
</dbReference>
<comment type="caution">
    <text evidence="4">The sequence shown here is derived from an EMBL/GenBank/DDBJ whole genome shotgun (WGS) entry which is preliminary data.</text>
</comment>
<dbReference type="GO" id="GO:0005829">
    <property type="term" value="C:cytosol"/>
    <property type="evidence" value="ECO:0007669"/>
    <property type="project" value="TreeGrafter"/>
</dbReference>
<keyword evidence="1" id="KW-0238">DNA-binding</keyword>
<evidence type="ECO:0000313" key="4">
    <source>
        <dbReference type="EMBL" id="NKX88176.1"/>
    </source>
</evidence>
<dbReference type="Pfam" id="PF13560">
    <property type="entry name" value="HTH_31"/>
    <property type="match status" value="1"/>
</dbReference>
<dbReference type="SUPFAM" id="SSF47413">
    <property type="entry name" value="lambda repressor-like DNA-binding domains"/>
    <property type="match status" value="1"/>
</dbReference>